<dbReference type="Gene3D" id="1.10.10.10">
    <property type="entry name" value="Winged helix-like DNA-binding domain superfamily/Winged helix DNA-binding domain"/>
    <property type="match status" value="1"/>
</dbReference>
<gene>
    <name evidence="2" type="ORF">UK23_33805</name>
</gene>
<feature type="domain" description="HTH asnC-type" evidence="1">
    <location>
        <begin position="1"/>
        <end position="33"/>
    </location>
</feature>
<protein>
    <submittedName>
        <fullName evidence="2">AsnC family transcriptional regulator</fullName>
    </submittedName>
</protein>
<keyword evidence="3" id="KW-1185">Reference proteome</keyword>
<dbReference type="Pfam" id="PF13404">
    <property type="entry name" value="HTH_AsnC-type"/>
    <property type="match status" value="1"/>
</dbReference>
<dbReference type="InterPro" id="IPR000485">
    <property type="entry name" value="AsnC-type_HTH_dom"/>
</dbReference>
<dbReference type="GO" id="GO:0043565">
    <property type="term" value="F:sequence-specific DNA binding"/>
    <property type="evidence" value="ECO:0007669"/>
    <property type="project" value="InterPro"/>
</dbReference>
<dbReference type="EMBL" id="JYJG01000297">
    <property type="protein sequence ID" value="KJK43309.1"/>
    <property type="molecule type" value="Genomic_DNA"/>
</dbReference>
<proteinExistence type="predicted"/>
<accession>A0A0F0GIF1</accession>
<evidence type="ECO:0000313" key="2">
    <source>
        <dbReference type="EMBL" id="KJK43309.1"/>
    </source>
</evidence>
<comment type="caution">
    <text evidence="2">The sequence shown here is derived from an EMBL/GenBank/DDBJ whole genome shotgun (WGS) entry which is preliminary data.</text>
</comment>
<feature type="non-terminal residue" evidence="2">
    <location>
        <position position="34"/>
    </location>
</feature>
<dbReference type="eggNOG" id="COG1522">
    <property type="taxonomic scope" value="Bacteria"/>
</dbReference>
<dbReference type="PATRIC" id="fig|68170.10.peg.8756"/>
<name>A0A0F0GIF1_LENAE</name>
<dbReference type="AlphaFoldDB" id="A0A0F0GIF1"/>
<evidence type="ECO:0000313" key="3">
    <source>
        <dbReference type="Proteomes" id="UP000033393"/>
    </source>
</evidence>
<organism evidence="2 3">
    <name type="scientific">Lentzea aerocolonigenes</name>
    <name type="common">Lechevalieria aerocolonigenes</name>
    <name type="synonym">Saccharothrix aerocolonigenes</name>
    <dbReference type="NCBI Taxonomy" id="68170"/>
    <lineage>
        <taxon>Bacteria</taxon>
        <taxon>Bacillati</taxon>
        <taxon>Actinomycetota</taxon>
        <taxon>Actinomycetes</taxon>
        <taxon>Pseudonocardiales</taxon>
        <taxon>Pseudonocardiaceae</taxon>
        <taxon>Lentzea</taxon>
    </lineage>
</organism>
<dbReference type="Proteomes" id="UP000033393">
    <property type="component" value="Unassembled WGS sequence"/>
</dbReference>
<dbReference type="InterPro" id="IPR036388">
    <property type="entry name" value="WH-like_DNA-bd_sf"/>
</dbReference>
<sequence length="34" mass="3703">MESIDRRLAHALQIDGRAPFAKIADVLGISEHTA</sequence>
<evidence type="ECO:0000259" key="1">
    <source>
        <dbReference type="Pfam" id="PF13404"/>
    </source>
</evidence>
<reference evidence="2 3" key="1">
    <citation type="submission" date="2015-02" db="EMBL/GenBank/DDBJ databases">
        <authorList>
            <person name="Ju K.-S."/>
            <person name="Doroghazi J.R."/>
            <person name="Metcalf W."/>
        </authorList>
    </citation>
    <scope>NUCLEOTIDE SEQUENCE [LARGE SCALE GENOMIC DNA]</scope>
    <source>
        <strain evidence="2 3">NRRL B-16140</strain>
    </source>
</reference>